<name>A0A9N7Y7C9_PLEPL</name>
<proteinExistence type="predicted"/>
<accession>A0A9N7Y7C9</accession>
<comment type="caution">
    <text evidence="2">The sequence shown here is derived from an EMBL/GenBank/DDBJ whole genome shotgun (WGS) entry which is preliminary data.</text>
</comment>
<sequence length="117" mass="13500">MKRGDEGRGNKGRGGIEEEKRRRGETREEETGEGRKRGEDRRGNEGEKKERVKPSASIKAHGDHLRSLSDLLLLKLVEIIIKSNLESVRCENHLLHLKKKHSERESVVEENRPRICQ</sequence>
<evidence type="ECO:0000256" key="1">
    <source>
        <dbReference type="SAM" id="MobiDB-lite"/>
    </source>
</evidence>
<dbReference type="AlphaFoldDB" id="A0A9N7Y7C9"/>
<evidence type="ECO:0000313" key="3">
    <source>
        <dbReference type="Proteomes" id="UP001153269"/>
    </source>
</evidence>
<dbReference type="EMBL" id="CADEAL010000502">
    <property type="protein sequence ID" value="CAB1421095.1"/>
    <property type="molecule type" value="Genomic_DNA"/>
</dbReference>
<dbReference type="Proteomes" id="UP001153269">
    <property type="component" value="Unassembled WGS sequence"/>
</dbReference>
<organism evidence="2 3">
    <name type="scientific">Pleuronectes platessa</name>
    <name type="common">European plaice</name>
    <dbReference type="NCBI Taxonomy" id="8262"/>
    <lineage>
        <taxon>Eukaryota</taxon>
        <taxon>Metazoa</taxon>
        <taxon>Chordata</taxon>
        <taxon>Craniata</taxon>
        <taxon>Vertebrata</taxon>
        <taxon>Euteleostomi</taxon>
        <taxon>Actinopterygii</taxon>
        <taxon>Neopterygii</taxon>
        <taxon>Teleostei</taxon>
        <taxon>Neoteleostei</taxon>
        <taxon>Acanthomorphata</taxon>
        <taxon>Carangaria</taxon>
        <taxon>Pleuronectiformes</taxon>
        <taxon>Pleuronectoidei</taxon>
        <taxon>Pleuronectidae</taxon>
        <taxon>Pleuronectes</taxon>
    </lineage>
</organism>
<evidence type="ECO:0000313" key="2">
    <source>
        <dbReference type="EMBL" id="CAB1421095.1"/>
    </source>
</evidence>
<feature type="compositionally biased region" description="Basic and acidic residues" evidence="1">
    <location>
        <begin position="32"/>
        <end position="53"/>
    </location>
</feature>
<gene>
    <name evidence="2" type="ORF">PLEPLA_LOCUS8976</name>
</gene>
<keyword evidence="3" id="KW-1185">Reference proteome</keyword>
<reference evidence="2" key="1">
    <citation type="submission" date="2020-03" db="EMBL/GenBank/DDBJ databases">
        <authorList>
            <person name="Weist P."/>
        </authorList>
    </citation>
    <scope>NUCLEOTIDE SEQUENCE</scope>
</reference>
<protein>
    <submittedName>
        <fullName evidence="2">Uncharacterized protein</fullName>
    </submittedName>
</protein>
<feature type="compositionally biased region" description="Basic and acidic residues" evidence="1">
    <location>
        <begin position="1"/>
        <end position="26"/>
    </location>
</feature>
<feature type="region of interest" description="Disordered" evidence="1">
    <location>
        <begin position="1"/>
        <end position="64"/>
    </location>
</feature>